<reference evidence="5 6" key="1">
    <citation type="submission" date="2015-06" db="EMBL/GenBank/DDBJ databases">
        <title>Genome sequence of Pseudoalteromonas peptidolytica.</title>
        <authorList>
            <person name="Xie B.-B."/>
            <person name="Rong J.-C."/>
            <person name="Qin Q.-L."/>
            <person name="Zhang Y.-Z."/>
        </authorList>
    </citation>
    <scope>NUCLEOTIDE SEQUENCE [LARGE SCALE GENOMIC DNA]</scope>
    <source>
        <strain evidence="5 6">F12-50-A1</strain>
    </source>
</reference>
<dbReference type="GO" id="GO:0006354">
    <property type="term" value="P:DNA-templated transcription elongation"/>
    <property type="evidence" value="ECO:0007669"/>
    <property type="project" value="InterPro"/>
</dbReference>
<keyword evidence="2" id="KW-0805">Transcription regulation</keyword>
<dbReference type="RefSeq" id="WP_147389394.1">
    <property type="nucleotide sequence ID" value="NZ_AQHF01000026.1"/>
</dbReference>
<evidence type="ECO:0000256" key="1">
    <source>
        <dbReference type="ARBA" id="ARBA00022814"/>
    </source>
</evidence>
<dbReference type="Pfam" id="PF02357">
    <property type="entry name" value="NusG"/>
    <property type="match status" value="1"/>
</dbReference>
<dbReference type="InterPro" id="IPR010215">
    <property type="entry name" value="Transcription_antiterm_RfaH"/>
</dbReference>
<accession>A0A8I0MXH7</accession>
<evidence type="ECO:0000259" key="4">
    <source>
        <dbReference type="SMART" id="SM00738"/>
    </source>
</evidence>
<dbReference type="SMART" id="SM00738">
    <property type="entry name" value="NGN"/>
    <property type="match status" value="1"/>
</dbReference>
<keyword evidence="3" id="KW-0804">Transcription</keyword>
<proteinExistence type="predicted"/>
<dbReference type="PANTHER" id="PTHR30265:SF7">
    <property type="entry name" value="TRANSCRIPTION ANTITERMINATION PROTEIN RFAH"/>
    <property type="match status" value="1"/>
</dbReference>
<dbReference type="GO" id="GO:0031564">
    <property type="term" value="P:transcription antitermination"/>
    <property type="evidence" value="ECO:0007669"/>
    <property type="project" value="UniProtKB-KW"/>
</dbReference>
<dbReference type="EMBL" id="AQHF01000026">
    <property type="protein sequence ID" value="MBE0347303.1"/>
    <property type="molecule type" value="Genomic_DNA"/>
</dbReference>
<dbReference type="SUPFAM" id="SSF82679">
    <property type="entry name" value="N-utilization substance G protein NusG, N-terminal domain"/>
    <property type="match status" value="1"/>
</dbReference>
<name>A0A8I0MXH7_9GAMM</name>
<evidence type="ECO:0000256" key="3">
    <source>
        <dbReference type="ARBA" id="ARBA00023163"/>
    </source>
</evidence>
<dbReference type="PANTHER" id="PTHR30265">
    <property type="entry name" value="RHO-INTERACTING TRANSCRIPTION TERMINATION FACTOR NUSG"/>
    <property type="match status" value="1"/>
</dbReference>
<dbReference type="GO" id="GO:0005829">
    <property type="term" value="C:cytosol"/>
    <property type="evidence" value="ECO:0007669"/>
    <property type="project" value="TreeGrafter"/>
</dbReference>
<evidence type="ECO:0000313" key="6">
    <source>
        <dbReference type="Proteomes" id="UP000660708"/>
    </source>
</evidence>
<keyword evidence="1" id="KW-0889">Transcription antitermination</keyword>
<keyword evidence="6" id="KW-1185">Reference proteome</keyword>
<dbReference type="InterPro" id="IPR006645">
    <property type="entry name" value="NGN-like_dom"/>
</dbReference>
<dbReference type="CDD" id="cd09892">
    <property type="entry name" value="NGN_SP_RfaH"/>
    <property type="match status" value="1"/>
</dbReference>
<dbReference type="NCBIfam" id="TIGR01955">
    <property type="entry name" value="RfaH"/>
    <property type="match status" value="1"/>
</dbReference>
<dbReference type="AlphaFoldDB" id="A0A8I0MXH7"/>
<comment type="caution">
    <text evidence="5">The sequence shown here is derived from an EMBL/GenBank/DDBJ whole genome shotgun (WGS) entry which is preliminary data.</text>
</comment>
<evidence type="ECO:0000256" key="2">
    <source>
        <dbReference type="ARBA" id="ARBA00023015"/>
    </source>
</evidence>
<dbReference type="Proteomes" id="UP000660708">
    <property type="component" value="Unassembled WGS sequence"/>
</dbReference>
<organism evidence="5 6">
    <name type="scientific">Pseudoalteromonas peptidolytica F12-50-A1</name>
    <dbReference type="NCBI Taxonomy" id="1315280"/>
    <lineage>
        <taxon>Bacteria</taxon>
        <taxon>Pseudomonadati</taxon>
        <taxon>Pseudomonadota</taxon>
        <taxon>Gammaproteobacteria</taxon>
        <taxon>Alteromonadales</taxon>
        <taxon>Pseudoalteromonadaceae</taxon>
        <taxon>Pseudoalteromonas</taxon>
    </lineage>
</organism>
<dbReference type="InterPro" id="IPR043425">
    <property type="entry name" value="NusG-like"/>
</dbReference>
<sequence>MECWYLLYCKPKQEFRAQSNLKNQGIVSCFPTITKRKTASARSAVQPLFPRYLFVKLDPHSSHFSAVKHTRGVADFIRYGTDLQIVPEELVMELMNKNETPVECDFKEGDLVQLTEGCYRDVQAIYQQPDGEMRSILLIKLLNQYTKVVVDNCTIKKVQ</sequence>
<dbReference type="Gene3D" id="3.30.70.940">
    <property type="entry name" value="NusG, N-terminal domain"/>
    <property type="match status" value="1"/>
</dbReference>
<protein>
    <submittedName>
        <fullName evidence="5">Transcriptional antiterminator RfaH</fullName>
    </submittedName>
</protein>
<gene>
    <name evidence="5" type="primary">rfaH</name>
    <name evidence="5" type="ORF">PPEP_a1724</name>
</gene>
<feature type="domain" description="NusG-like N-terminal" evidence="4">
    <location>
        <begin position="1"/>
        <end position="98"/>
    </location>
</feature>
<dbReference type="InterPro" id="IPR036735">
    <property type="entry name" value="NGN_dom_sf"/>
</dbReference>
<evidence type="ECO:0000313" key="5">
    <source>
        <dbReference type="EMBL" id="MBE0347303.1"/>
    </source>
</evidence>
<dbReference type="NCBIfam" id="NF006534">
    <property type="entry name" value="PRK09014.1"/>
    <property type="match status" value="1"/>
</dbReference>